<accession>A0A6S7IJR2</accession>
<dbReference type="PANTHER" id="PTHR22955:SF69">
    <property type="entry name" value="REVERSE TRANSCRIPTASE_RETROTRANSPOSON-DERIVED PROTEIN RNASE H-LIKE DOMAIN-CONTAINING PROTEIN"/>
    <property type="match status" value="1"/>
</dbReference>
<dbReference type="AlphaFoldDB" id="A0A6S7IJR2"/>
<dbReference type="Proteomes" id="UP001152795">
    <property type="component" value="Unassembled WGS sequence"/>
</dbReference>
<gene>
    <name evidence="1" type="ORF">PACLA_8A031926</name>
</gene>
<keyword evidence="2" id="KW-1185">Reference proteome</keyword>
<reference evidence="1" key="1">
    <citation type="submission" date="2020-04" db="EMBL/GenBank/DDBJ databases">
        <authorList>
            <person name="Alioto T."/>
            <person name="Alioto T."/>
            <person name="Gomez Garrido J."/>
        </authorList>
    </citation>
    <scope>NUCLEOTIDE SEQUENCE</scope>
    <source>
        <strain evidence="1">A484AB</strain>
    </source>
</reference>
<dbReference type="OrthoDB" id="10546895at2759"/>
<dbReference type="PANTHER" id="PTHR22955">
    <property type="entry name" value="RETROTRANSPOSON"/>
    <property type="match status" value="1"/>
</dbReference>
<sequence>MKGVGKPHDMDNNHMLSLIEQKMCVEDRKIWARELERNERPASLQGLIAWMETEMKSRMRATAPLRNPSQGSRYVNQLSGGKPPKCWICDNSTHWVDQCEKFKSMSPEDRLKTVRENHACFSCLKKAGRDHTPQSIKL</sequence>
<name>A0A6S7IJR2_PARCT</name>
<evidence type="ECO:0000313" key="1">
    <source>
        <dbReference type="EMBL" id="CAB4016750.1"/>
    </source>
</evidence>
<evidence type="ECO:0000313" key="2">
    <source>
        <dbReference type="Proteomes" id="UP001152795"/>
    </source>
</evidence>
<organism evidence="1 2">
    <name type="scientific">Paramuricea clavata</name>
    <name type="common">Red gorgonian</name>
    <name type="synonym">Violescent sea-whip</name>
    <dbReference type="NCBI Taxonomy" id="317549"/>
    <lineage>
        <taxon>Eukaryota</taxon>
        <taxon>Metazoa</taxon>
        <taxon>Cnidaria</taxon>
        <taxon>Anthozoa</taxon>
        <taxon>Octocorallia</taxon>
        <taxon>Malacalcyonacea</taxon>
        <taxon>Plexauridae</taxon>
        <taxon>Paramuricea</taxon>
    </lineage>
</organism>
<comment type="caution">
    <text evidence="1">The sequence shown here is derived from an EMBL/GenBank/DDBJ whole genome shotgun (WGS) entry which is preliminary data.</text>
</comment>
<protein>
    <submittedName>
        <fullName evidence="1">Uncharacterized protein</fullName>
    </submittedName>
</protein>
<proteinExistence type="predicted"/>
<dbReference type="EMBL" id="CACRXK020009242">
    <property type="protein sequence ID" value="CAB4016750.1"/>
    <property type="molecule type" value="Genomic_DNA"/>
</dbReference>